<name>A0A7U2F9D7_PHANO</name>
<dbReference type="Proteomes" id="UP000663193">
    <property type="component" value="Chromosome 12"/>
</dbReference>
<dbReference type="KEGG" id="pno:SNOG_15799"/>
<protein>
    <submittedName>
        <fullName evidence="1">Uncharacterized protein</fullName>
    </submittedName>
</protein>
<dbReference type="VEuPathDB" id="FungiDB:JI435_157990"/>
<keyword evidence="2" id="KW-1185">Reference proteome</keyword>
<sequence length="166" mass="19085">MTNKNLDAIRIAPKRIHAFFAFARPTWINEISEKVHDHAEDQFELSGLVLDTTALDIIRVHEVLRVIFIAARLITQEEKLRKFEEQAMLRSVLALHILDHQVDRVSRELAESTIDNAEHQKSLDTIEANSKAELAAHRRADQQVARRAFALRSHQTRGQLKVNRIA</sequence>
<organism evidence="1 2">
    <name type="scientific">Phaeosphaeria nodorum (strain SN15 / ATCC MYA-4574 / FGSC 10173)</name>
    <name type="common">Glume blotch fungus</name>
    <name type="synonym">Parastagonospora nodorum</name>
    <dbReference type="NCBI Taxonomy" id="321614"/>
    <lineage>
        <taxon>Eukaryota</taxon>
        <taxon>Fungi</taxon>
        <taxon>Dikarya</taxon>
        <taxon>Ascomycota</taxon>
        <taxon>Pezizomycotina</taxon>
        <taxon>Dothideomycetes</taxon>
        <taxon>Pleosporomycetidae</taxon>
        <taxon>Pleosporales</taxon>
        <taxon>Pleosporineae</taxon>
        <taxon>Phaeosphaeriaceae</taxon>
        <taxon>Parastagonospora</taxon>
    </lineage>
</organism>
<dbReference type="EMBL" id="CP069034">
    <property type="protein sequence ID" value="QRD01156.1"/>
    <property type="molecule type" value="Genomic_DNA"/>
</dbReference>
<dbReference type="AlphaFoldDB" id="A0A7U2F9D7"/>
<evidence type="ECO:0000313" key="2">
    <source>
        <dbReference type="Proteomes" id="UP000663193"/>
    </source>
</evidence>
<proteinExistence type="predicted"/>
<accession>A0A7U2F9D7</accession>
<reference evidence="2" key="1">
    <citation type="journal article" date="2021" name="BMC Genomics">
        <title>Chromosome-level genome assembly and manually-curated proteome of model necrotroph Parastagonospora nodorum Sn15 reveals a genome-wide trove of candidate effector homologs, and redundancy of virulence-related functions within an accessory chromosome.</title>
        <authorList>
            <person name="Bertazzoni S."/>
            <person name="Jones D.A.B."/>
            <person name="Phan H.T."/>
            <person name="Tan K.-C."/>
            <person name="Hane J.K."/>
        </authorList>
    </citation>
    <scope>NUCLEOTIDE SEQUENCE [LARGE SCALE GENOMIC DNA]</scope>
    <source>
        <strain evidence="2">SN15 / ATCC MYA-4574 / FGSC 10173)</strain>
    </source>
</reference>
<evidence type="ECO:0000313" key="1">
    <source>
        <dbReference type="EMBL" id="QRD01156.1"/>
    </source>
</evidence>
<dbReference type="RefSeq" id="XP_001805937.1">
    <property type="nucleotide sequence ID" value="XM_001805885.1"/>
</dbReference>
<gene>
    <name evidence="1" type="ORF">JI435_157990</name>
</gene>